<dbReference type="EMBL" id="LSSN01000035">
    <property type="protein sequence ID" value="OMJ26319.1"/>
    <property type="molecule type" value="Genomic_DNA"/>
</dbReference>
<feature type="non-terminal residue" evidence="1">
    <location>
        <position position="228"/>
    </location>
</feature>
<comment type="caution">
    <text evidence="1">The sequence shown here is derived from an EMBL/GenBank/DDBJ whole genome shotgun (WGS) entry which is preliminary data.</text>
</comment>
<evidence type="ECO:0000313" key="1">
    <source>
        <dbReference type="EMBL" id="OMJ26319.1"/>
    </source>
</evidence>
<proteinExistence type="predicted"/>
<keyword evidence="2" id="KW-1185">Reference proteome</keyword>
<dbReference type="STRING" id="133412.A0A1R1YHF0"/>
<sequence>MDGIQSKDVKMRRVFIAEFSRFNKEMRINCFDRVFDILIEMLGSDYLKTKELEDKNFSKPLYLALQASIVSSFSSFIHISSHISDEKAIQLFETIEPLAVNGVWNVKTSAIRLALLMLNNLFVQRLENAVVIRSETFYDVVFTKTSNILDSSFSDLGSPSNRLLSLKIAQFVLNNFVQESAFSSMRNSLNELRNSLVKKSKNILNQGSEDSDLAIKSESSRILMSLNK</sequence>
<protein>
    <submittedName>
        <fullName evidence="1">Uncharacterized protein</fullName>
    </submittedName>
</protein>
<dbReference type="AlphaFoldDB" id="A0A1R1YHF0"/>
<gene>
    <name evidence="1" type="ORF">AYI70_g266</name>
</gene>
<reference evidence="1 2" key="1">
    <citation type="submission" date="2017-01" db="EMBL/GenBank/DDBJ databases">
        <authorList>
            <person name="Mah S.A."/>
            <person name="Swanson W.J."/>
            <person name="Moy G.W."/>
            <person name="Vacquier V.D."/>
        </authorList>
    </citation>
    <scope>NUCLEOTIDE SEQUENCE [LARGE SCALE GENOMIC DNA]</scope>
    <source>
        <strain evidence="1 2">GSMNP</strain>
    </source>
</reference>
<dbReference type="Proteomes" id="UP000187283">
    <property type="component" value="Unassembled WGS sequence"/>
</dbReference>
<name>A0A1R1YHF0_9FUNG</name>
<evidence type="ECO:0000313" key="2">
    <source>
        <dbReference type="Proteomes" id="UP000187283"/>
    </source>
</evidence>
<organism evidence="1 2">
    <name type="scientific">Smittium culicis</name>
    <dbReference type="NCBI Taxonomy" id="133412"/>
    <lineage>
        <taxon>Eukaryota</taxon>
        <taxon>Fungi</taxon>
        <taxon>Fungi incertae sedis</taxon>
        <taxon>Zoopagomycota</taxon>
        <taxon>Kickxellomycotina</taxon>
        <taxon>Harpellomycetes</taxon>
        <taxon>Harpellales</taxon>
        <taxon>Legeriomycetaceae</taxon>
        <taxon>Smittium</taxon>
    </lineage>
</organism>
<accession>A0A1R1YHF0</accession>